<name>A0A2H0KAH1_9BACT</name>
<feature type="domain" description="Type I restriction modification DNA specificity" evidence="4">
    <location>
        <begin position="240"/>
        <end position="395"/>
    </location>
</feature>
<comment type="similarity">
    <text evidence="1">Belongs to the type-I restriction system S methylase family.</text>
</comment>
<evidence type="ECO:0000256" key="3">
    <source>
        <dbReference type="ARBA" id="ARBA00023125"/>
    </source>
</evidence>
<sequence>MPTKTAQPKTNLIPKLRFSGFSDGPASAKAEAGNWEEKKLGEVCDYKNGGAFENNLVENGKYNLITLNSIDIDGKLKSFHKTVGKADWYLKKDDLVMVLSDVAHGNFLGLVDVIPEDNKYVLNQRMGLLRKTDEQVNLSFLRTFVNKSQRYFKLHGQGSSQQNLSKGDILKFKIVTPSLPEQQKIAGFLGAVDGWIENLRGQKESLTLYKKGMMQKIFPSKGGQVSEIRFKDDKGKNFPDWEEKKLGSVLDYEQPTDYIVESTEYDDEYKIPVLTAGKTFVLGYTNETKGIFENGKLPVIIFDDFTTASQFVDFAFKVKSSAMKILTAKSDTNIRFIYEAMQLIKYEVGGHGRHWISKFSSIKMLIPSLLEQQKIADFLTSLDKVIESKQQQITHAEQWKKGLMQGLFV</sequence>
<organism evidence="5 6">
    <name type="scientific">Candidatus Taylorbacteria bacterium CG11_big_fil_rev_8_21_14_0_20_46_11</name>
    <dbReference type="NCBI Taxonomy" id="1975025"/>
    <lineage>
        <taxon>Bacteria</taxon>
        <taxon>Candidatus Tayloriibacteriota</taxon>
    </lineage>
</organism>
<evidence type="ECO:0000313" key="6">
    <source>
        <dbReference type="Proteomes" id="UP000229342"/>
    </source>
</evidence>
<protein>
    <recommendedName>
        <fullName evidence="4">Type I restriction modification DNA specificity domain-containing protein</fullName>
    </recommendedName>
</protein>
<feature type="domain" description="Type I restriction modification DNA specificity" evidence="4">
    <location>
        <begin position="34"/>
        <end position="207"/>
    </location>
</feature>
<evidence type="ECO:0000313" key="5">
    <source>
        <dbReference type="EMBL" id="PIQ68262.1"/>
    </source>
</evidence>
<dbReference type="Pfam" id="PF01420">
    <property type="entry name" value="Methylase_S"/>
    <property type="match status" value="2"/>
</dbReference>
<dbReference type="InterPro" id="IPR044946">
    <property type="entry name" value="Restrct_endonuc_typeI_TRD_sf"/>
</dbReference>
<dbReference type="PANTHER" id="PTHR30408:SF12">
    <property type="entry name" value="TYPE I RESTRICTION ENZYME MJAVIII SPECIFICITY SUBUNIT"/>
    <property type="match status" value="1"/>
</dbReference>
<reference evidence="5 6" key="1">
    <citation type="submission" date="2017-09" db="EMBL/GenBank/DDBJ databases">
        <title>Depth-based differentiation of microbial function through sediment-hosted aquifers and enrichment of novel symbionts in the deep terrestrial subsurface.</title>
        <authorList>
            <person name="Probst A.J."/>
            <person name="Ladd B."/>
            <person name="Jarett J.K."/>
            <person name="Geller-Mcgrath D.E."/>
            <person name="Sieber C.M."/>
            <person name="Emerson J.B."/>
            <person name="Anantharaman K."/>
            <person name="Thomas B.C."/>
            <person name="Malmstrom R."/>
            <person name="Stieglmeier M."/>
            <person name="Klingl A."/>
            <person name="Woyke T."/>
            <person name="Ryan C.M."/>
            <person name="Banfield J.F."/>
        </authorList>
    </citation>
    <scope>NUCLEOTIDE SEQUENCE [LARGE SCALE GENOMIC DNA]</scope>
    <source>
        <strain evidence="5">CG11_big_fil_rev_8_21_14_0_20_46_11</strain>
    </source>
</reference>
<dbReference type="PANTHER" id="PTHR30408">
    <property type="entry name" value="TYPE-1 RESTRICTION ENZYME ECOKI SPECIFICITY PROTEIN"/>
    <property type="match status" value="1"/>
</dbReference>
<dbReference type="Gene3D" id="3.90.220.20">
    <property type="entry name" value="DNA methylase specificity domains"/>
    <property type="match status" value="2"/>
</dbReference>
<dbReference type="CDD" id="cd17274">
    <property type="entry name" value="RMtype1_S_Eco540ANI-TRD1-CR1_like"/>
    <property type="match status" value="1"/>
</dbReference>
<dbReference type="EMBL" id="PCVG01000066">
    <property type="protein sequence ID" value="PIQ68262.1"/>
    <property type="molecule type" value="Genomic_DNA"/>
</dbReference>
<dbReference type="GO" id="GO:0009307">
    <property type="term" value="P:DNA restriction-modification system"/>
    <property type="evidence" value="ECO:0007669"/>
    <property type="project" value="UniProtKB-KW"/>
</dbReference>
<dbReference type="GO" id="GO:0003677">
    <property type="term" value="F:DNA binding"/>
    <property type="evidence" value="ECO:0007669"/>
    <property type="project" value="UniProtKB-KW"/>
</dbReference>
<evidence type="ECO:0000256" key="2">
    <source>
        <dbReference type="ARBA" id="ARBA00022747"/>
    </source>
</evidence>
<keyword evidence="2" id="KW-0680">Restriction system</keyword>
<dbReference type="InterPro" id="IPR000055">
    <property type="entry name" value="Restrct_endonuc_typeI_TRD"/>
</dbReference>
<proteinExistence type="inferred from homology"/>
<dbReference type="SUPFAM" id="SSF116734">
    <property type="entry name" value="DNA methylase specificity domain"/>
    <property type="match status" value="2"/>
</dbReference>
<evidence type="ECO:0000259" key="4">
    <source>
        <dbReference type="Pfam" id="PF01420"/>
    </source>
</evidence>
<dbReference type="Proteomes" id="UP000229342">
    <property type="component" value="Unassembled WGS sequence"/>
</dbReference>
<comment type="caution">
    <text evidence="5">The sequence shown here is derived from an EMBL/GenBank/DDBJ whole genome shotgun (WGS) entry which is preliminary data.</text>
</comment>
<dbReference type="AlphaFoldDB" id="A0A2H0KAH1"/>
<keyword evidence="3" id="KW-0238">DNA-binding</keyword>
<evidence type="ECO:0000256" key="1">
    <source>
        <dbReference type="ARBA" id="ARBA00010923"/>
    </source>
</evidence>
<dbReference type="Gene3D" id="1.10.287.1120">
    <property type="entry name" value="Bipartite methylase S protein"/>
    <property type="match status" value="1"/>
</dbReference>
<dbReference type="InterPro" id="IPR052021">
    <property type="entry name" value="Type-I_RS_S_subunit"/>
</dbReference>
<gene>
    <name evidence="5" type="ORF">COV91_05025</name>
</gene>
<accession>A0A2H0KAH1</accession>